<dbReference type="EMBL" id="KK915662">
    <property type="protein sequence ID" value="KDP21022.1"/>
    <property type="molecule type" value="Genomic_DNA"/>
</dbReference>
<dbReference type="GO" id="GO:0032259">
    <property type="term" value="P:methylation"/>
    <property type="evidence" value="ECO:0007669"/>
    <property type="project" value="UniProtKB-KW"/>
</dbReference>
<dbReference type="Gene3D" id="3.40.50.150">
    <property type="entry name" value="Vaccinia Virus protein VP39"/>
    <property type="match status" value="1"/>
</dbReference>
<reference evidence="7 8" key="1">
    <citation type="journal article" date="2014" name="PLoS ONE">
        <title>Global Analysis of Gene Expression Profiles in Physic Nut (Jatropha curcas L.) Seedlings Exposed to Salt Stress.</title>
        <authorList>
            <person name="Zhang L."/>
            <person name="Zhang C."/>
            <person name="Wu P."/>
            <person name="Chen Y."/>
            <person name="Li M."/>
            <person name="Jiang H."/>
            <person name="Wu G."/>
        </authorList>
    </citation>
    <scope>NUCLEOTIDE SEQUENCE [LARGE SCALE GENOMIC DNA]</scope>
    <source>
        <strain evidence="8">cv. GZQX0401</strain>
        <tissue evidence="7">Young leaves</tissue>
    </source>
</reference>
<evidence type="ECO:0000256" key="3">
    <source>
        <dbReference type="ARBA" id="ARBA00022691"/>
    </source>
</evidence>
<organism evidence="7 8">
    <name type="scientific">Jatropha curcas</name>
    <name type="common">Barbados nut</name>
    <dbReference type="NCBI Taxonomy" id="180498"/>
    <lineage>
        <taxon>Eukaryota</taxon>
        <taxon>Viridiplantae</taxon>
        <taxon>Streptophyta</taxon>
        <taxon>Embryophyta</taxon>
        <taxon>Tracheophyta</taxon>
        <taxon>Spermatophyta</taxon>
        <taxon>Magnoliopsida</taxon>
        <taxon>eudicotyledons</taxon>
        <taxon>Gunneridae</taxon>
        <taxon>Pentapetalae</taxon>
        <taxon>rosids</taxon>
        <taxon>fabids</taxon>
        <taxon>Malpighiales</taxon>
        <taxon>Euphorbiaceae</taxon>
        <taxon>Crotonoideae</taxon>
        <taxon>Jatropheae</taxon>
        <taxon>Jatropha</taxon>
    </lineage>
</organism>
<keyword evidence="8" id="KW-1185">Reference proteome</keyword>
<dbReference type="GO" id="GO:0030746">
    <property type="term" value="F:isoflavone 4'-O-methyltransferase activity"/>
    <property type="evidence" value="ECO:0007669"/>
    <property type="project" value="UniProtKB-ARBA"/>
</dbReference>
<dbReference type="Pfam" id="PF00891">
    <property type="entry name" value="Methyltransf_2"/>
    <property type="match status" value="1"/>
</dbReference>
<evidence type="ECO:0008006" key="9">
    <source>
        <dbReference type="Google" id="ProtNLM"/>
    </source>
</evidence>
<dbReference type="InterPro" id="IPR012967">
    <property type="entry name" value="COMT_dimerisation"/>
</dbReference>
<dbReference type="GO" id="GO:0009701">
    <property type="term" value="P:isoflavonoid phytoalexin biosynthetic process"/>
    <property type="evidence" value="ECO:0007669"/>
    <property type="project" value="UniProtKB-ARBA"/>
</dbReference>
<dbReference type="SUPFAM" id="SSF53335">
    <property type="entry name" value="S-adenosyl-L-methionine-dependent methyltransferases"/>
    <property type="match status" value="1"/>
</dbReference>
<dbReference type="FunFam" id="1.10.10.10:FF:000213">
    <property type="entry name" value="Coniferyl alcohol 9-O-methyltransferase"/>
    <property type="match status" value="1"/>
</dbReference>
<dbReference type="InterPro" id="IPR036390">
    <property type="entry name" value="WH_DNA-bd_sf"/>
</dbReference>
<accession>A0A067JB77</accession>
<dbReference type="OrthoDB" id="2410195at2759"/>
<dbReference type="Pfam" id="PF08100">
    <property type="entry name" value="Dimerisation"/>
    <property type="match status" value="1"/>
</dbReference>
<dbReference type="KEGG" id="jcu:105649599"/>
<keyword evidence="3" id="KW-0949">S-adenosyl-L-methionine</keyword>
<feature type="active site" description="Proton acceptor" evidence="4">
    <location>
        <position position="259"/>
    </location>
</feature>
<evidence type="ECO:0000256" key="4">
    <source>
        <dbReference type="PIRSR" id="PIRSR005739-1"/>
    </source>
</evidence>
<dbReference type="CDD" id="cd02440">
    <property type="entry name" value="AdoMet_MTases"/>
    <property type="match status" value="1"/>
</dbReference>
<dbReference type="PROSITE" id="PS51683">
    <property type="entry name" value="SAM_OMT_II"/>
    <property type="match status" value="1"/>
</dbReference>
<protein>
    <recommendedName>
        <fullName evidence="9">O-methyltransferase domain-containing protein</fullName>
    </recommendedName>
</protein>
<dbReference type="FunFam" id="3.40.50.150:FF:000206">
    <property type="entry name" value="O-methyltransferase ZRP4"/>
    <property type="match status" value="1"/>
</dbReference>
<proteinExistence type="predicted"/>
<dbReference type="SUPFAM" id="SSF46785">
    <property type="entry name" value="Winged helix' DNA-binding domain"/>
    <property type="match status" value="1"/>
</dbReference>
<sequence>MELDQELEANELFQAQCHIYKHMYHYMESMSLKCVVHLGIPDIIHKYKRPVTLPELVSALQIPPTKENCLQRVMRILVHSGFFAAKKIHDNQEEGYVLTPSSSLLLKESPTSLSTFVVAMVDPALITPWFSLAENFKGNELTPFETCHGNNFWDYGKKNPEFISSLNEAMACDSRLVSLIVKEHKEMFKGVASLVDVGGGTGTLARSIADAYPDMKCTVLDLPQVVANLPESKNLKFVAGDMFRSVPSAQAVMIKSVLHNWSDQACIKILKLCRESIPNKDEGGKVIIIEMVINEKKDEYQLAETKLFADMQMMLLCPGGRERNEQEWARLFLEAGFNHYKITNTCGLNSIIEAYP</sequence>
<dbReference type="AlphaFoldDB" id="A0A067JB77"/>
<evidence type="ECO:0000313" key="7">
    <source>
        <dbReference type="EMBL" id="KDP21022.1"/>
    </source>
</evidence>
<evidence type="ECO:0000256" key="2">
    <source>
        <dbReference type="ARBA" id="ARBA00022679"/>
    </source>
</evidence>
<evidence type="ECO:0000259" key="6">
    <source>
        <dbReference type="Pfam" id="PF08100"/>
    </source>
</evidence>
<dbReference type="PIRSF" id="PIRSF005739">
    <property type="entry name" value="O-mtase"/>
    <property type="match status" value="1"/>
</dbReference>
<dbReference type="InterPro" id="IPR036388">
    <property type="entry name" value="WH-like_DNA-bd_sf"/>
</dbReference>
<dbReference type="InterPro" id="IPR029063">
    <property type="entry name" value="SAM-dependent_MTases_sf"/>
</dbReference>
<feature type="domain" description="O-methyltransferase dimerisation" evidence="6">
    <location>
        <begin position="21"/>
        <end position="107"/>
    </location>
</feature>
<dbReference type="Gene3D" id="1.10.10.10">
    <property type="entry name" value="Winged helix-like DNA-binding domain superfamily/Winged helix DNA-binding domain"/>
    <property type="match status" value="1"/>
</dbReference>
<gene>
    <name evidence="7" type="ORF">JCGZ_21493</name>
</gene>
<keyword evidence="2" id="KW-0808">Transferase</keyword>
<keyword evidence="1" id="KW-0489">Methyltransferase</keyword>
<dbReference type="InterPro" id="IPR001077">
    <property type="entry name" value="COMT_C"/>
</dbReference>
<evidence type="ECO:0000313" key="8">
    <source>
        <dbReference type="Proteomes" id="UP000027138"/>
    </source>
</evidence>
<dbReference type="GO" id="GO:0046983">
    <property type="term" value="F:protein dimerization activity"/>
    <property type="evidence" value="ECO:0007669"/>
    <property type="project" value="InterPro"/>
</dbReference>
<feature type="domain" description="O-methyltransferase C-terminal" evidence="5">
    <location>
        <begin position="129"/>
        <end position="338"/>
    </location>
</feature>
<evidence type="ECO:0000256" key="1">
    <source>
        <dbReference type="ARBA" id="ARBA00022603"/>
    </source>
</evidence>
<name>A0A067JB77_JATCU</name>
<dbReference type="PANTHER" id="PTHR11746">
    <property type="entry name" value="O-METHYLTRANSFERASE"/>
    <property type="match status" value="1"/>
</dbReference>
<evidence type="ECO:0000259" key="5">
    <source>
        <dbReference type="Pfam" id="PF00891"/>
    </source>
</evidence>
<dbReference type="Proteomes" id="UP000027138">
    <property type="component" value="Unassembled WGS sequence"/>
</dbReference>
<dbReference type="InterPro" id="IPR016461">
    <property type="entry name" value="COMT-like"/>
</dbReference>
<dbReference type="GO" id="GO:0008171">
    <property type="term" value="F:O-methyltransferase activity"/>
    <property type="evidence" value="ECO:0007669"/>
    <property type="project" value="InterPro"/>
</dbReference>